<dbReference type="FunFam" id="3.30.160.60:FF:000097">
    <property type="entry name" value="Zinc finger protein"/>
    <property type="match status" value="1"/>
</dbReference>
<reference evidence="14 15" key="1">
    <citation type="submission" date="2015-12" db="EMBL/GenBank/DDBJ databases">
        <title>The genome of Folsomia candida.</title>
        <authorList>
            <person name="Faddeeva A."/>
            <person name="Derks M.F."/>
            <person name="Anvar Y."/>
            <person name="Smit S."/>
            <person name="Van Straalen N."/>
            <person name="Roelofs D."/>
        </authorList>
    </citation>
    <scope>NUCLEOTIDE SEQUENCE [LARGE SCALE GENOMIC DNA]</scope>
    <source>
        <strain evidence="14 15">VU population</strain>
        <tissue evidence="14">Whole body</tissue>
    </source>
</reference>
<evidence type="ECO:0000256" key="11">
    <source>
        <dbReference type="PROSITE-ProRule" id="PRU00042"/>
    </source>
</evidence>
<feature type="domain" description="C2H2-type" evidence="13">
    <location>
        <begin position="399"/>
        <end position="427"/>
    </location>
</feature>
<evidence type="ECO:0000256" key="9">
    <source>
        <dbReference type="ARBA" id="ARBA00023163"/>
    </source>
</evidence>
<evidence type="ECO:0000256" key="10">
    <source>
        <dbReference type="ARBA" id="ARBA00023242"/>
    </source>
</evidence>
<feature type="compositionally biased region" description="Basic residues" evidence="12">
    <location>
        <begin position="136"/>
        <end position="147"/>
    </location>
</feature>
<keyword evidence="8" id="KW-0238">DNA-binding</keyword>
<dbReference type="EMBL" id="LNIX01000019">
    <property type="protein sequence ID" value="OXA44820.1"/>
    <property type="molecule type" value="Genomic_DNA"/>
</dbReference>
<dbReference type="OrthoDB" id="6077919at2759"/>
<dbReference type="GO" id="GO:0005634">
    <property type="term" value="C:nucleus"/>
    <property type="evidence" value="ECO:0007669"/>
    <property type="project" value="UniProtKB-SubCell"/>
</dbReference>
<sequence length="733" mass="85202">MSKARRLYRCKICGIFLSRREKILSHFFDRHSSGQDSFEEVVLPDLKINVTRQRTTTNKNVPETILLPDNMPIKFEPNYEDLENIASPNFTFGEDDDDSSANEKYSFRINPDITVREDSELINQSVKAEDTPPTRRTLRPRNRRKIRERANSDKDEEQDDESRDNEFQVGEPDHEFDSEDDQFLEHNTKPKRKRKSISTKININNGVALMTTKIKLDDAVAKVNGNKTPSSRKKNSCPYCPAKLTSVLRLDVHIQQVHQGVEPFKCEICQKSFKSFRAVLLHIDIRHQPHTTIAPQQTDHDQDSALSNHKLDTEHLFDKIFKVEEFQTNTEVLQIEPETIPEEYTRKKKKSYEGKFCCKHCRYHFAQEWVLNAHILRYHYGTDTKEDNIHAKLWDKNAFPCDHCSRRFQRKTKLYMHRKISHPSISTPYTGPKISLQEQIFQLKSRGLKDKIKPYPSVKSAPVEKFTCKICQVTLPSRTSCEIHLSRVHQTDQTKLFPCDKCDLIFLTESGRKIHLDHFHEKNISTKLHPLVCSVCNKECASVLAFSRHQEIFHSNCPRLPKEHLCELCSQAFTILFDLKQHQVRVHHAELGVDPLKCSHCGKVLNSKRSLKSHEALHGDTLPFVCTRAPCTRGFLQEADLERHVKAVHLKEKNFVCEFCSKAFAQKPNLITHLRTHTGEKPYKCKSCGKEFSDKPTYNRHVQIHGDTVHTCDKCGKKFKVWHTYKVHLKTHN</sequence>
<dbReference type="PANTHER" id="PTHR24403:SF67">
    <property type="entry name" value="FI01116P-RELATED"/>
    <property type="match status" value="1"/>
</dbReference>
<evidence type="ECO:0000256" key="12">
    <source>
        <dbReference type="SAM" id="MobiDB-lite"/>
    </source>
</evidence>
<keyword evidence="9" id="KW-0804">Transcription</keyword>
<feature type="compositionally biased region" description="Acidic residues" evidence="12">
    <location>
        <begin position="154"/>
        <end position="163"/>
    </location>
</feature>
<evidence type="ECO:0000256" key="8">
    <source>
        <dbReference type="ARBA" id="ARBA00023125"/>
    </source>
</evidence>
<dbReference type="PROSITE" id="PS00028">
    <property type="entry name" value="ZINC_FINGER_C2H2_1"/>
    <property type="match status" value="12"/>
</dbReference>
<dbReference type="Pfam" id="PF00096">
    <property type="entry name" value="zf-C2H2"/>
    <property type="match status" value="3"/>
</dbReference>
<keyword evidence="7" id="KW-0805">Transcription regulation</keyword>
<comment type="function">
    <text evidence="1">May be involved in transcriptional regulation.</text>
</comment>
<dbReference type="OMA" id="HCEARFA"/>
<evidence type="ECO:0000259" key="13">
    <source>
        <dbReference type="PROSITE" id="PS50157"/>
    </source>
</evidence>
<dbReference type="InterPro" id="IPR013087">
    <property type="entry name" value="Znf_C2H2_type"/>
</dbReference>
<dbReference type="FunFam" id="3.30.160.60:FF:000702">
    <property type="entry name" value="Transcription factor E4F1 isoform 1"/>
    <property type="match status" value="1"/>
</dbReference>
<evidence type="ECO:0000313" key="14">
    <source>
        <dbReference type="EMBL" id="OXA44820.1"/>
    </source>
</evidence>
<evidence type="ECO:0000256" key="7">
    <source>
        <dbReference type="ARBA" id="ARBA00023015"/>
    </source>
</evidence>
<keyword evidence="10" id="KW-0539">Nucleus</keyword>
<dbReference type="GO" id="GO:0008270">
    <property type="term" value="F:zinc ion binding"/>
    <property type="evidence" value="ECO:0007669"/>
    <property type="project" value="UniProtKB-KW"/>
</dbReference>
<keyword evidence="5 11" id="KW-0863">Zinc-finger</keyword>
<feature type="domain" description="C2H2-type" evidence="13">
    <location>
        <begin position="683"/>
        <end position="715"/>
    </location>
</feature>
<evidence type="ECO:0000256" key="1">
    <source>
        <dbReference type="ARBA" id="ARBA00003767"/>
    </source>
</evidence>
<comment type="caution">
    <text evidence="14">The sequence shown here is derived from an EMBL/GenBank/DDBJ whole genome shotgun (WGS) entry which is preliminary data.</text>
</comment>
<dbReference type="InterPro" id="IPR050688">
    <property type="entry name" value="Zinc_finger/UBP_domain"/>
</dbReference>
<dbReference type="SUPFAM" id="SSF57667">
    <property type="entry name" value="beta-beta-alpha zinc fingers"/>
    <property type="match status" value="5"/>
</dbReference>
<dbReference type="GO" id="GO:0003677">
    <property type="term" value="F:DNA binding"/>
    <property type="evidence" value="ECO:0007669"/>
    <property type="project" value="UniProtKB-KW"/>
</dbReference>
<feature type="region of interest" description="Disordered" evidence="12">
    <location>
        <begin position="118"/>
        <end position="197"/>
    </location>
</feature>
<dbReference type="SMART" id="SM00355">
    <property type="entry name" value="ZnF_C2H2"/>
    <property type="match status" value="14"/>
</dbReference>
<accession>A0A226DI55</accession>
<dbReference type="GO" id="GO:0010468">
    <property type="term" value="P:regulation of gene expression"/>
    <property type="evidence" value="ECO:0007669"/>
    <property type="project" value="TreeGrafter"/>
</dbReference>
<feature type="domain" description="C2H2-type" evidence="13">
    <location>
        <begin position="655"/>
        <end position="682"/>
    </location>
</feature>
<organism evidence="14 15">
    <name type="scientific">Folsomia candida</name>
    <name type="common">Springtail</name>
    <dbReference type="NCBI Taxonomy" id="158441"/>
    <lineage>
        <taxon>Eukaryota</taxon>
        <taxon>Metazoa</taxon>
        <taxon>Ecdysozoa</taxon>
        <taxon>Arthropoda</taxon>
        <taxon>Hexapoda</taxon>
        <taxon>Collembola</taxon>
        <taxon>Entomobryomorpha</taxon>
        <taxon>Isotomoidea</taxon>
        <taxon>Isotomidae</taxon>
        <taxon>Proisotominae</taxon>
        <taxon>Folsomia</taxon>
    </lineage>
</organism>
<dbReference type="Proteomes" id="UP000198287">
    <property type="component" value="Unassembled WGS sequence"/>
</dbReference>
<dbReference type="InterPro" id="IPR036236">
    <property type="entry name" value="Znf_C2H2_sf"/>
</dbReference>
<dbReference type="PANTHER" id="PTHR24403">
    <property type="entry name" value="ZINC FINGER PROTEIN"/>
    <property type="match status" value="1"/>
</dbReference>
<evidence type="ECO:0000256" key="6">
    <source>
        <dbReference type="ARBA" id="ARBA00022833"/>
    </source>
</evidence>
<gene>
    <name evidence="14" type="ORF">Fcan01_20515</name>
</gene>
<feature type="domain" description="C2H2-type" evidence="13">
    <location>
        <begin position="356"/>
        <end position="384"/>
    </location>
</feature>
<evidence type="ECO:0000256" key="3">
    <source>
        <dbReference type="ARBA" id="ARBA00022723"/>
    </source>
</evidence>
<feature type="domain" description="C2H2-type" evidence="13">
    <location>
        <begin position="596"/>
        <end position="623"/>
    </location>
</feature>
<evidence type="ECO:0000256" key="2">
    <source>
        <dbReference type="ARBA" id="ARBA00004123"/>
    </source>
</evidence>
<proteinExistence type="predicted"/>
<feature type="domain" description="C2H2-type" evidence="13">
    <location>
        <begin position="264"/>
        <end position="295"/>
    </location>
</feature>
<protein>
    <recommendedName>
        <fullName evidence="13">C2H2-type domain-containing protein</fullName>
    </recommendedName>
</protein>
<feature type="domain" description="C2H2-type" evidence="13">
    <location>
        <begin position="564"/>
        <end position="592"/>
    </location>
</feature>
<dbReference type="AlphaFoldDB" id="A0A226DI55"/>
<evidence type="ECO:0000256" key="5">
    <source>
        <dbReference type="ARBA" id="ARBA00022771"/>
    </source>
</evidence>
<feature type="domain" description="C2H2-type" evidence="13">
    <location>
        <begin position="624"/>
        <end position="654"/>
    </location>
</feature>
<name>A0A226DI55_FOLCA</name>
<evidence type="ECO:0000256" key="4">
    <source>
        <dbReference type="ARBA" id="ARBA00022737"/>
    </source>
</evidence>
<dbReference type="Gene3D" id="3.30.160.60">
    <property type="entry name" value="Classic Zinc Finger"/>
    <property type="match status" value="7"/>
</dbReference>
<keyword evidence="15" id="KW-1185">Reference proteome</keyword>
<evidence type="ECO:0000313" key="15">
    <source>
        <dbReference type="Proteomes" id="UP000198287"/>
    </source>
</evidence>
<keyword evidence="3" id="KW-0479">Metal-binding</keyword>
<keyword evidence="4" id="KW-0677">Repeat</keyword>
<comment type="subcellular location">
    <subcellularLocation>
        <location evidence="2">Nucleus</location>
    </subcellularLocation>
</comment>
<dbReference type="PROSITE" id="PS50157">
    <property type="entry name" value="ZINC_FINGER_C2H2_2"/>
    <property type="match status" value="8"/>
</dbReference>
<keyword evidence="6" id="KW-0862">Zinc</keyword>